<dbReference type="EMBL" id="CAJPIJ010000047">
    <property type="protein sequence ID" value="CAG1964048.1"/>
    <property type="molecule type" value="Genomic_DNA"/>
</dbReference>
<dbReference type="OrthoDB" id="1729737at2759"/>
<dbReference type="Proteomes" id="UP000746612">
    <property type="component" value="Unassembled WGS sequence"/>
</dbReference>
<dbReference type="AlphaFoldDB" id="A0A4U9ELX9"/>
<sequence>MSNRHVPTRRLKSGVLFSAPDDILRVPSDESTRRPKRKKFNNIRKMIPGVRKKGVGEEMALDASPALGHQESIAMFAKFVDPSSYGSSNHPNNPPVSSQKKETLCLSVLKVSLTATVEGTLAHMVLKQSFYNPL</sequence>
<protein>
    <submittedName>
        <fullName evidence="1">Uncharacterized protein</fullName>
    </submittedName>
</protein>
<organism evidence="1 2">
    <name type="scientific">Gibberella zeae</name>
    <name type="common">Wheat head blight fungus</name>
    <name type="synonym">Fusarium graminearum</name>
    <dbReference type="NCBI Taxonomy" id="5518"/>
    <lineage>
        <taxon>Eukaryota</taxon>
        <taxon>Fungi</taxon>
        <taxon>Dikarya</taxon>
        <taxon>Ascomycota</taxon>
        <taxon>Pezizomycotina</taxon>
        <taxon>Sordariomycetes</taxon>
        <taxon>Hypocreomycetidae</taxon>
        <taxon>Hypocreales</taxon>
        <taxon>Nectriaceae</taxon>
        <taxon>Fusarium</taxon>
    </lineage>
</organism>
<accession>A0A4U9ELX9</accession>
<evidence type="ECO:0000313" key="1">
    <source>
        <dbReference type="EMBL" id="CAG1964048.1"/>
    </source>
</evidence>
<reference evidence="1" key="1">
    <citation type="submission" date="2021-03" db="EMBL/GenBank/DDBJ databases">
        <authorList>
            <person name="Alouane T."/>
            <person name="Langin T."/>
            <person name="Bonhomme L."/>
        </authorList>
    </citation>
    <scope>NUCLEOTIDE SEQUENCE</scope>
    <source>
        <strain evidence="1">MDC_Fg202</strain>
    </source>
</reference>
<gene>
    <name evidence="1" type="ORF">MDCFG202_LOCUS17258</name>
</gene>
<proteinExistence type="predicted"/>
<name>A0A4U9ELX9_GIBZA</name>
<evidence type="ECO:0000313" key="2">
    <source>
        <dbReference type="Proteomes" id="UP000746612"/>
    </source>
</evidence>
<comment type="caution">
    <text evidence="1">The sequence shown here is derived from an EMBL/GenBank/DDBJ whole genome shotgun (WGS) entry which is preliminary data.</text>
</comment>